<evidence type="ECO:0000313" key="1">
    <source>
        <dbReference type="EMBL" id="KKS21169.1"/>
    </source>
</evidence>
<accession>A0A0G0X805</accession>
<evidence type="ECO:0000313" key="2">
    <source>
        <dbReference type="Proteomes" id="UP000034507"/>
    </source>
</evidence>
<dbReference type="Proteomes" id="UP000034507">
    <property type="component" value="Unassembled WGS sequence"/>
</dbReference>
<gene>
    <name evidence="1" type="ORF">UU77_C0007G0014</name>
</gene>
<dbReference type="EMBL" id="LCBX01000007">
    <property type="protein sequence ID" value="KKS21169.1"/>
    <property type="molecule type" value="Genomic_DNA"/>
</dbReference>
<sequence length="301" mass="34250">MPYTTSKELPEIVDELNDPTEKTKDIINSLPRPLKNAEVSKALKNVYPDEEFIGWGSEAIVIADRNDPETVVAYHLNHPSITGPFGPSKTYHINNVLHNIFPHNFPKLKAVWGGETPVTFRRRILEDQNAAITYPIESVLYFFESLNNPLQLDIGSEDHFIKSSDGGEYYVDLVFNNIPSVYFTSDFANEELFTLGLMEGGKLKPSVLQLLDEKQKTAVLSSLERLKEISVMDSLNYILINPERFKERFDPSEIDKLFTKVGIAKENKTAIRNVKRVVEKMTTDDISLKNDTLENLEKLID</sequence>
<protein>
    <submittedName>
        <fullName evidence="1">Uncharacterized protein</fullName>
    </submittedName>
</protein>
<comment type="caution">
    <text evidence="1">The sequence shown here is derived from an EMBL/GenBank/DDBJ whole genome shotgun (WGS) entry which is preliminary data.</text>
</comment>
<dbReference type="AlphaFoldDB" id="A0A0G0X805"/>
<organism evidence="1 2">
    <name type="scientific">candidate division WWE3 bacterium GW2011_GWC1_41_7</name>
    <dbReference type="NCBI Taxonomy" id="1619119"/>
    <lineage>
        <taxon>Bacteria</taxon>
        <taxon>Katanobacteria</taxon>
    </lineage>
</organism>
<reference evidence="1 2" key="1">
    <citation type="journal article" date="2015" name="Nature">
        <title>rRNA introns, odd ribosomes, and small enigmatic genomes across a large radiation of phyla.</title>
        <authorList>
            <person name="Brown C.T."/>
            <person name="Hug L.A."/>
            <person name="Thomas B.C."/>
            <person name="Sharon I."/>
            <person name="Castelle C.J."/>
            <person name="Singh A."/>
            <person name="Wilkins M.J."/>
            <person name="Williams K.H."/>
            <person name="Banfield J.F."/>
        </authorList>
    </citation>
    <scope>NUCLEOTIDE SEQUENCE [LARGE SCALE GENOMIC DNA]</scope>
</reference>
<proteinExistence type="predicted"/>
<name>A0A0G0X805_UNCKA</name>